<dbReference type="KEGG" id="aplc:110980853"/>
<feature type="region of interest" description="Disordered" evidence="5">
    <location>
        <begin position="974"/>
        <end position="1015"/>
    </location>
</feature>
<evidence type="ECO:0000256" key="3">
    <source>
        <dbReference type="ARBA" id="ARBA00023054"/>
    </source>
</evidence>
<feature type="coiled-coil region" evidence="4">
    <location>
        <begin position="743"/>
        <end position="820"/>
    </location>
</feature>
<feature type="region of interest" description="Disordered" evidence="5">
    <location>
        <begin position="30"/>
        <end position="168"/>
    </location>
</feature>
<protein>
    <submittedName>
        <fullName evidence="8">TATA element modulatory factor-like isoform X1</fullName>
    </submittedName>
</protein>
<feature type="compositionally biased region" description="Polar residues" evidence="5">
    <location>
        <begin position="305"/>
        <end position="318"/>
    </location>
</feature>
<proteinExistence type="predicted"/>
<feature type="region of interest" description="Disordered" evidence="5">
    <location>
        <begin position="180"/>
        <end position="494"/>
    </location>
</feature>
<organism evidence="7 8">
    <name type="scientific">Acanthaster planci</name>
    <name type="common">Crown-of-thorns starfish</name>
    <dbReference type="NCBI Taxonomy" id="133434"/>
    <lineage>
        <taxon>Eukaryota</taxon>
        <taxon>Metazoa</taxon>
        <taxon>Echinodermata</taxon>
        <taxon>Eleutherozoa</taxon>
        <taxon>Asterozoa</taxon>
        <taxon>Asteroidea</taxon>
        <taxon>Valvatacea</taxon>
        <taxon>Valvatida</taxon>
        <taxon>Acanthasteridae</taxon>
        <taxon>Acanthaster</taxon>
    </lineage>
</organism>
<name>A0A8B7YJY2_ACAPL</name>
<evidence type="ECO:0000256" key="2">
    <source>
        <dbReference type="ARBA" id="ARBA00023034"/>
    </source>
</evidence>
<evidence type="ECO:0000256" key="5">
    <source>
        <dbReference type="SAM" id="MobiDB-lite"/>
    </source>
</evidence>
<dbReference type="OMA" id="EACKNDD"/>
<feature type="compositionally biased region" description="Polar residues" evidence="5">
    <location>
        <begin position="62"/>
        <end position="82"/>
    </location>
</feature>
<feature type="coiled-coil region" evidence="4">
    <location>
        <begin position="1045"/>
        <end position="1093"/>
    </location>
</feature>
<keyword evidence="2" id="KW-0333">Golgi apparatus</keyword>
<feature type="compositionally biased region" description="Polar residues" evidence="5">
    <location>
        <begin position="151"/>
        <end position="164"/>
    </location>
</feature>
<evidence type="ECO:0000256" key="4">
    <source>
        <dbReference type="SAM" id="Coils"/>
    </source>
</evidence>
<accession>A0A8B7YJY2</accession>
<dbReference type="PANTHER" id="PTHR46515">
    <property type="entry name" value="TATA ELEMENT MODULATORY FACTOR TMF1"/>
    <property type="match status" value="1"/>
</dbReference>
<keyword evidence="3 4" id="KW-0175">Coiled coil</keyword>
<dbReference type="RefSeq" id="XP_022093563.1">
    <property type="nucleotide sequence ID" value="XM_022237871.1"/>
</dbReference>
<evidence type="ECO:0000313" key="8">
    <source>
        <dbReference type="RefSeq" id="XP_022093563.1"/>
    </source>
</evidence>
<dbReference type="AlphaFoldDB" id="A0A8B7YJY2"/>
<feature type="compositionally biased region" description="Polar residues" evidence="5">
    <location>
        <begin position="417"/>
        <end position="426"/>
    </location>
</feature>
<evidence type="ECO:0000313" key="7">
    <source>
        <dbReference type="Proteomes" id="UP000694845"/>
    </source>
</evidence>
<keyword evidence="7" id="KW-1185">Reference proteome</keyword>
<feature type="compositionally biased region" description="Basic and acidic residues" evidence="5">
    <location>
        <begin position="258"/>
        <end position="304"/>
    </location>
</feature>
<reference evidence="8" key="1">
    <citation type="submission" date="2025-08" db="UniProtKB">
        <authorList>
            <consortium name="RefSeq"/>
        </authorList>
    </citation>
    <scope>IDENTIFICATION</scope>
</reference>
<dbReference type="CTD" id="7110"/>
<gene>
    <name evidence="8" type="primary">LOC110980853</name>
</gene>
<dbReference type="Pfam" id="PF12329">
    <property type="entry name" value="TMF_DNA_bd"/>
    <property type="match status" value="1"/>
</dbReference>
<dbReference type="GO" id="GO:0005794">
    <property type="term" value="C:Golgi apparatus"/>
    <property type="evidence" value="ECO:0007669"/>
    <property type="project" value="UniProtKB-SubCell"/>
</dbReference>
<feature type="compositionally biased region" description="Polar residues" evidence="5">
    <location>
        <begin position="981"/>
        <end position="1006"/>
    </location>
</feature>
<dbReference type="Pfam" id="PF12325">
    <property type="entry name" value="TMF_TATA_bd"/>
    <property type="match status" value="1"/>
</dbReference>
<dbReference type="InterPro" id="IPR022091">
    <property type="entry name" value="TMF_TATA-bd"/>
</dbReference>
<feature type="compositionally biased region" description="Basic and acidic residues" evidence="5">
    <location>
        <begin position="428"/>
        <end position="454"/>
    </location>
</feature>
<dbReference type="GeneID" id="110980853"/>
<evidence type="ECO:0000256" key="1">
    <source>
        <dbReference type="ARBA" id="ARBA00004555"/>
    </source>
</evidence>
<feature type="compositionally biased region" description="Polar residues" evidence="5">
    <location>
        <begin position="343"/>
        <end position="357"/>
    </location>
</feature>
<feature type="coiled-coil region" evidence="4">
    <location>
        <begin position="525"/>
        <end position="709"/>
    </location>
</feature>
<sequence length="1149" mass="128101">MSWFETGGLTNFAKSALSTAQKSIDRVLDIKPDDIEGDPGGRQQAGARTSTSTRSASRNDKSTGFSTRSKNDTLSPTSSKTNIKSDDSFFSAFLNDPTPSKSSAGKTKTSRTPGRVAALNSNTKKAQRQKSVDDVTTPERQETDKNEVSEVAQQPRGNRVQSEDISVGQVPCEVDAAVLGNENRSSSVPVEEKPIETGSTSLLDQSLEPLEISITEAGDMTGSTSSFVPISKEDVEDYQPAPVSPQSVDDLMSVSQTELREESENQEQESGKKEPDEVETEIKKEFAAKNRDGSPTDVKSEHSVETNPESHATSSSSDFVVINEFAGSEQSSLCNYDTRESPDNQSPKHFSSSSNGKRSPDSDFSIISEGRFHDVSDGSHQIPSLLDEVPFSSRRDSAAYSADVESEDQDEREVSAFDSSFKSLGSSDELREGSRTPTQEERQGSDAVVRKEEEAPCENTPRPVAVANAADAANTNTAGMDQTHGDGPELSQNPLQPETLLKKLADMAQVLQAREAQTMTLSTKNADLQEAVNILKSQLQQAEEAREAEMTDVNQLTEEFTQRISSMEKKLQASQKERDTLKREVQRLTREVSLRDSNNQTEAVLREKDQTIRDLMAEGEKLSKQQLQNSNIIKKLRSKEKDNETVIKTQTEQLDEATKRVSHLEEVLDGKEELEKQQKDIIKKMNSAVERQEKEISNLRIELEDSTEKTRSTQAALDASYKDLAELHKNIATKDSQVQETQLSAEMNAKEELRLALERSQQEARREHESLLLQVSDLQMSLSRQEQQHARKEGHLRQEISDLQMRLQEAEARNQELSQSVSAATRPLLRQIENLNTTFNAQSGNWEQVERSLTERLAESQAQLASATEKERSATECALVAESKLSSLESQLALLRQDKSRLQAGLEMERAKVEALEEGKERDTARTEAQLSTYTRALEEAQREKAHLEKQLEVEKMRVEAERRKLLLAQEALNEKERRLTQQAEDSNSSHGNRSGASTPVHNLPSTPGPFHTPTQVDILERTMSWSTSGSLYDSIAGGSVSSVIEGLQSQLKQREGEIAQLQGEIVQLERTRASMAEEIVKLSNQNETLDEQARLVPEYKRKLIETETRYNAVLQMYGEKAEEVQELKLDLQDVKEMYRQQIEDLVNS</sequence>
<dbReference type="GO" id="GO:0005783">
    <property type="term" value="C:endoplasmic reticulum"/>
    <property type="evidence" value="ECO:0007669"/>
    <property type="project" value="TreeGrafter"/>
</dbReference>
<comment type="subcellular location">
    <subcellularLocation>
        <location evidence="1">Golgi apparatus</location>
    </subcellularLocation>
</comment>
<feature type="compositionally biased region" description="Low complexity" evidence="5">
    <location>
        <begin position="45"/>
        <end position="56"/>
    </location>
</feature>
<dbReference type="PANTHER" id="PTHR46515:SF1">
    <property type="entry name" value="TATA ELEMENT MODULATORY FACTOR"/>
    <property type="match status" value="1"/>
</dbReference>
<feature type="compositionally biased region" description="Low complexity" evidence="5">
    <location>
        <begin position="464"/>
        <end position="478"/>
    </location>
</feature>
<dbReference type="Proteomes" id="UP000694845">
    <property type="component" value="Unplaced"/>
</dbReference>
<feature type="compositionally biased region" description="Basic and acidic residues" evidence="5">
    <location>
        <begin position="130"/>
        <end position="148"/>
    </location>
</feature>
<dbReference type="InterPro" id="IPR022092">
    <property type="entry name" value="TMF_DNA-bd"/>
</dbReference>
<evidence type="ECO:0000259" key="6">
    <source>
        <dbReference type="Pfam" id="PF12325"/>
    </source>
</evidence>
<dbReference type="InterPro" id="IPR052602">
    <property type="entry name" value="Growth_transcription_reg"/>
</dbReference>
<feature type="coiled-coil region" evidence="4">
    <location>
        <begin position="1118"/>
        <end position="1145"/>
    </location>
</feature>
<dbReference type="OrthoDB" id="74178at2759"/>
<feature type="compositionally biased region" description="Polar residues" evidence="5">
    <location>
        <begin position="97"/>
        <end position="112"/>
    </location>
</feature>
<feature type="domain" description="TATA element modulatory factor 1 TATA binding" evidence="6">
    <location>
        <begin position="1037"/>
        <end position="1146"/>
    </location>
</feature>